<organism evidence="1 2">
    <name type="scientific">Puniceibacterium sediminis</name>
    <dbReference type="NCBI Taxonomy" id="1608407"/>
    <lineage>
        <taxon>Bacteria</taxon>
        <taxon>Pseudomonadati</taxon>
        <taxon>Pseudomonadota</taxon>
        <taxon>Alphaproteobacteria</taxon>
        <taxon>Rhodobacterales</taxon>
        <taxon>Paracoccaceae</taxon>
        <taxon>Puniceibacterium</taxon>
    </lineage>
</organism>
<proteinExistence type="predicted"/>
<dbReference type="InterPro" id="IPR007375">
    <property type="entry name" value="SoxG"/>
</dbReference>
<dbReference type="Gene3D" id="3.30.70.1520">
    <property type="entry name" value="Heterotetrameric sarcosine oxidase"/>
    <property type="match status" value="1"/>
</dbReference>
<dbReference type="Proteomes" id="UP000198417">
    <property type="component" value="Unassembled WGS sequence"/>
</dbReference>
<sequence length="188" mass="19884">MSEPVSALNAAAFDGLAHVQEAGLHGMITLRGDHADADFAQAVADVAGVAMPDQREVVSGGDTSLIWMSPDELLLLCPYAEAGETVTKLTEALGDTHALAVDVSDARVVFTLTGTHIRDVIAKLAPVDMSPAAFRPGMVRRTRFAQVAAAVWLRDDETAQIICFRSVAPYMFALLCNAATPGTEVGIF</sequence>
<accession>A0A238UXI1</accession>
<evidence type="ECO:0000313" key="2">
    <source>
        <dbReference type="Proteomes" id="UP000198417"/>
    </source>
</evidence>
<dbReference type="Gene3D" id="3.30.1360.120">
    <property type="entry name" value="Probable tRNA modification gtpase trme, domain 1"/>
    <property type="match status" value="1"/>
</dbReference>
<gene>
    <name evidence="1" type="ORF">SAMN06265370_101303</name>
</gene>
<dbReference type="EMBL" id="FZNN01000001">
    <property type="protein sequence ID" value="SNR26895.1"/>
    <property type="molecule type" value="Genomic_DNA"/>
</dbReference>
<evidence type="ECO:0000313" key="1">
    <source>
        <dbReference type="EMBL" id="SNR26895.1"/>
    </source>
</evidence>
<keyword evidence="2" id="KW-1185">Reference proteome</keyword>
<reference evidence="1 2" key="1">
    <citation type="submission" date="2017-06" db="EMBL/GenBank/DDBJ databases">
        <authorList>
            <person name="Kim H.J."/>
            <person name="Triplett B.A."/>
        </authorList>
    </citation>
    <scope>NUCLEOTIDE SEQUENCE [LARGE SCALE GENOMIC DNA]</scope>
    <source>
        <strain evidence="1 2">DSM 29052</strain>
    </source>
</reference>
<dbReference type="AlphaFoldDB" id="A0A238UXI1"/>
<dbReference type="RefSeq" id="WP_089268740.1">
    <property type="nucleotide sequence ID" value="NZ_FZNN01000001.1"/>
</dbReference>
<dbReference type="SUPFAM" id="SSF103025">
    <property type="entry name" value="Folate-binding domain"/>
    <property type="match status" value="1"/>
</dbReference>
<dbReference type="OrthoDB" id="9814782at2"/>
<dbReference type="Pfam" id="PF04268">
    <property type="entry name" value="SoxG"/>
    <property type="match status" value="1"/>
</dbReference>
<protein>
    <submittedName>
        <fullName evidence="1">Sarcosine oxidase subunit gamma</fullName>
    </submittedName>
</protein>
<dbReference type="InterPro" id="IPR027266">
    <property type="entry name" value="TrmE/GcvT-like"/>
</dbReference>
<name>A0A238UXI1_9RHOB</name>